<dbReference type="Gene3D" id="3.20.20.140">
    <property type="entry name" value="Metal-dependent hydrolases"/>
    <property type="match status" value="1"/>
</dbReference>
<dbReference type="PANTHER" id="PTHR11113:SF14">
    <property type="entry name" value="N-ACETYLGLUCOSAMINE-6-PHOSPHATE DEACETYLASE"/>
    <property type="match status" value="1"/>
</dbReference>
<dbReference type="InterPro" id="IPR011059">
    <property type="entry name" value="Metal-dep_hydrolase_composite"/>
</dbReference>
<proteinExistence type="inferred from homology"/>
<dbReference type="PANTHER" id="PTHR11113">
    <property type="entry name" value="N-ACETYLGLUCOSAMINE-6-PHOSPHATE DEACETYLASE"/>
    <property type="match status" value="1"/>
</dbReference>
<evidence type="ECO:0000259" key="5">
    <source>
        <dbReference type="Pfam" id="PF01979"/>
    </source>
</evidence>
<comment type="caution">
    <text evidence="6">The sequence shown here is derived from an EMBL/GenBank/DDBJ whole genome shotgun (WGS) entry which is preliminary data.</text>
</comment>
<keyword evidence="4" id="KW-0119">Carbohydrate metabolism</keyword>
<protein>
    <submittedName>
        <fullName evidence="6">N-acetylglucosamine-6-phosphate deacetylase</fullName>
        <ecNumber evidence="6">3.5.1.25</ecNumber>
    </submittedName>
</protein>
<dbReference type="InterPro" id="IPR003764">
    <property type="entry name" value="GlcNAc_6-P_deAcase"/>
</dbReference>
<dbReference type="Pfam" id="PF01979">
    <property type="entry name" value="Amidohydro_1"/>
    <property type="match status" value="1"/>
</dbReference>
<comment type="similarity">
    <text evidence="1">Belongs to the metallo-dependent hydrolases superfamily. NagA family.</text>
</comment>
<feature type="domain" description="Amidohydrolase-related" evidence="5">
    <location>
        <begin position="58"/>
        <end position="380"/>
    </location>
</feature>
<accession>A0A644XUH2</accession>
<dbReference type="GO" id="GO:0008448">
    <property type="term" value="F:N-acetylglucosamine-6-phosphate deacetylase activity"/>
    <property type="evidence" value="ECO:0007669"/>
    <property type="project" value="UniProtKB-EC"/>
</dbReference>
<evidence type="ECO:0000256" key="3">
    <source>
        <dbReference type="ARBA" id="ARBA00022801"/>
    </source>
</evidence>
<dbReference type="PIRSF" id="PIRSF038994">
    <property type="entry name" value="NagA"/>
    <property type="match status" value="1"/>
</dbReference>
<evidence type="ECO:0000313" key="6">
    <source>
        <dbReference type="EMBL" id="MPM19428.1"/>
    </source>
</evidence>
<dbReference type="InterPro" id="IPR006680">
    <property type="entry name" value="Amidohydro-rel"/>
</dbReference>
<dbReference type="AlphaFoldDB" id="A0A644XUH2"/>
<keyword evidence="2" id="KW-0479">Metal-binding</keyword>
<dbReference type="GO" id="GO:0006046">
    <property type="term" value="P:N-acetylglucosamine catabolic process"/>
    <property type="evidence" value="ECO:0007669"/>
    <property type="project" value="TreeGrafter"/>
</dbReference>
<name>A0A644XUH2_9ZZZZ</name>
<gene>
    <name evidence="6" type="primary">nagA_14</name>
    <name evidence="6" type="ORF">SDC9_65852</name>
</gene>
<reference evidence="6" key="1">
    <citation type="submission" date="2019-08" db="EMBL/GenBank/DDBJ databases">
        <authorList>
            <person name="Kucharzyk K."/>
            <person name="Murdoch R.W."/>
            <person name="Higgins S."/>
            <person name="Loffler F."/>
        </authorList>
    </citation>
    <scope>NUCLEOTIDE SEQUENCE</scope>
</reference>
<keyword evidence="3 6" id="KW-0378">Hydrolase</keyword>
<evidence type="ECO:0000256" key="4">
    <source>
        <dbReference type="ARBA" id="ARBA00023277"/>
    </source>
</evidence>
<sequence>MVHYEVDYAITHALAYTDGVLLPDATIVVEQGVVRYVGKLEQEMVQHLKQYDAKGSLVGPGLVDMHIHGCGGFDSTRSNIQKNLEGMALFLAEKGITSFQLAVVMDLDLLDQIKQAMDRSAFLSSHLLGVYVEGPFIAPEKKGGIPSSGIRTFDRGYLEKILSIKCGKKPLVTSMTIAPELQGSEELSSMLEQNNIVVAYGHSDCPLDALHPRDKNHLTHLFNAMSGIDHKRPGLAAMPFVRDYNHATYELVCDEVHVHPSVIDLTISSLGTERLCLISDAMGLAGMGAGEGLYLGKQMYSNGKACYYRDSDILIGSAMLISESAKNLFHKNLLDKQSFFQVASENPLRVLSQTDRGFIKPGYKADLVMLSSDMEVQEVFKVV</sequence>
<dbReference type="EC" id="3.5.1.25" evidence="6"/>
<evidence type="ECO:0000256" key="1">
    <source>
        <dbReference type="ARBA" id="ARBA00010716"/>
    </source>
</evidence>
<dbReference type="SUPFAM" id="SSF51338">
    <property type="entry name" value="Composite domain of metallo-dependent hydrolases"/>
    <property type="match status" value="1"/>
</dbReference>
<dbReference type="Gene3D" id="2.30.40.10">
    <property type="entry name" value="Urease, subunit C, domain 1"/>
    <property type="match status" value="1"/>
</dbReference>
<organism evidence="6">
    <name type="scientific">bioreactor metagenome</name>
    <dbReference type="NCBI Taxonomy" id="1076179"/>
    <lineage>
        <taxon>unclassified sequences</taxon>
        <taxon>metagenomes</taxon>
        <taxon>ecological metagenomes</taxon>
    </lineage>
</organism>
<dbReference type="SUPFAM" id="SSF51556">
    <property type="entry name" value="Metallo-dependent hydrolases"/>
    <property type="match status" value="1"/>
</dbReference>
<dbReference type="EMBL" id="VSSQ01003175">
    <property type="protein sequence ID" value="MPM19428.1"/>
    <property type="molecule type" value="Genomic_DNA"/>
</dbReference>
<dbReference type="GO" id="GO:0046872">
    <property type="term" value="F:metal ion binding"/>
    <property type="evidence" value="ECO:0007669"/>
    <property type="project" value="UniProtKB-KW"/>
</dbReference>
<evidence type="ECO:0000256" key="2">
    <source>
        <dbReference type="ARBA" id="ARBA00022723"/>
    </source>
</evidence>
<dbReference type="InterPro" id="IPR032466">
    <property type="entry name" value="Metal_Hydrolase"/>
</dbReference>